<keyword evidence="5" id="KW-1185">Reference proteome</keyword>
<name>A0A437KB70_9BACI</name>
<evidence type="ECO:0000313" key="5">
    <source>
        <dbReference type="Proteomes" id="UP000288024"/>
    </source>
</evidence>
<dbReference type="InterPro" id="IPR036380">
    <property type="entry name" value="Isochorismatase-like_sf"/>
</dbReference>
<dbReference type="PANTHER" id="PTHR43540:SF14">
    <property type="entry name" value="ISOCHORISMATASE"/>
    <property type="match status" value="1"/>
</dbReference>
<dbReference type="EMBL" id="RZTZ01000004">
    <property type="protein sequence ID" value="RVT62650.1"/>
    <property type="molecule type" value="Genomic_DNA"/>
</dbReference>
<dbReference type="Proteomes" id="UP000288024">
    <property type="component" value="Unassembled WGS sequence"/>
</dbReference>
<protein>
    <submittedName>
        <fullName evidence="4">Cysteine hydrolase</fullName>
    </submittedName>
</protein>
<dbReference type="Pfam" id="PF00857">
    <property type="entry name" value="Isochorismatase"/>
    <property type="match status" value="1"/>
</dbReference>
<reference evidence="4 5" key="1">
    <citation type="submission" date="2019-01" db="EMBL/GenBank/DDBJ databases">
        <title>Bacillus sp. M5HDSG1-1, whole genome shotgun sequence.</title>
        <authorList>
            <person name="Tuo L."/>
        </authorList>
    </citation>
    <scope>NUCLEOTIDE SEQUENCE [LARGE SCALE GENOMIC DNA]</scope>
    <source>
        <strain evidence="4 5">M5HDSG1-1</strain>
    </source>
</reference>
<accession>A0A437KB70</accession>
<proteinExistence type="inferred from homology"/>
<comment type="caution">
    <text evidence="4">The sequence shown here is derived from an EMBL/GenBank/DDBJ whole genome shotgun (WGS) entry which is preliminary data.</text>
</comment>
<sequence>MEKSKTALLIIDYQVVDFNRTEALYKSEDFKNNIKSLVTSARKKNIPIFLTKHNGKLGSPSQKGSPGWSIHPSLELKGDEIIIEKNYPDSFQQTNLEAQLMLKDINHLVIAGLETEICVDSTCRQAYSKGFAVTIVKDGHSTYDSQNIAAEQIIMHHNKVFKDWFANVMDTNQIEF</sequence>
<evidence type="ECO:0000256" key="1">
    <source>
        <dbReference type="ARBA" id="ARBA00006336"/>
    </source>
</evidence>
<dbReference type="GO" id="GO:0016787">
    <property type="term" value="F:hydrolase activity"/>
    <property type="evidence" value="ECO:0007669"/>
    <property type="project" value="UniProtKB-KW"/>
</dbReference>
<dbReference type="CDD" id="cd01014">
    <property type="entry name" value="nicotinamidase_related"/>
    <property type="match status" value="1"/>
</dbReference>
<comment type="similarity">
    <text evidence="1">Belongs to the isochorismatase family.</text>
</comment>
<evidence type="ECO:0000256" key="2">
    <source>
        <dbReference type="ARBA" id="ARBA00022801"/>
    </source>
</evidence>
<dbReference type="SUPFAM" id="SSF52499">
    <property type="entry name" value="Isochorismatase-like hydrolases"/>
    <property type="match status" value="1"/>
</dbReference>
<feature type="domain" description="Isochorismatase-like" evidence="3">
    <location>
        <begin position="6"/>
        <end position="149"/>
    </location>
</feature>
<keyword evidence="2 4" id="KW-0378">Hydrolase</keyword>
<dbReference type="RefSeq" id="WP_127738601.1">
    <property type="nucleotide sequence ID" value="NZ_CAJCKN010000061.1"/>
</dbReference>
<dbReference type="PANTHER" id="PTHR43540">
    <property type="entry name" value="PEROXYUREIDOACRYLATE/UREIDOACRYLATE AMIDOHYDROLASE-RELATED"/>
    <property type="match status" value="1"/>
</dbReference>
<dbReference type="AlphaFoldDB" id="A0A437KB70"/>
<gene>
    <name evidence="4" type="ORF">EM808_12825</name>
</gene>
<dbReference type="Gene3D" id="3.40.50.850">
    <property type="entry name" value="Isochorismatase-like"/>
    <property type="match status" value="1"/>
</dbReference>
<dbReference type="InterPro" id="IPR000868">
    <property type="entry name" value="Isochorismatase-like_dom"/>
</dbReference>
<evidence type="ECO:0000259" key="3">
    <source>
        <dbReference type="Pfam" id="PF00857"/>
    </source>
</evidence>
<evidence type="ECO:0000313" key="4">
    <source>
        <dbReference type="EMBL" id="RVT62650.1"/>
    </source>
</evidence>
<dbReference type="InterPro" id="IPR050272">
    <property type="entry name" value="Isochorismatase-like_hydrls"/>
</dbReference>
<organism evidence="4 5">
    <name type="scientific">Niallia taxi</name>
    <dbReference type="NCBI Taxonomy" id="2499688"/>
    <lineage>
        <taxon>Bacteria</taxon>
        <taxon>Bacillati</taxon>
        <taxon>Bacillota</taxon>
        <taxon>Bacilli</taxon>
        <taxon>Bacillales</taxon>
        <taxon>Bacillaceae</taxon>
        <taxon>Niallia</taxon>
    </lineage>
</organism>